<sequence>MHGAAKVQIPENNLDNLHSSRKEDGTLETMDPQDLLGSFLLAGLGMSVSTTIGFLKGTSVVVVILVKGNTFPTIVKVWPVGCDPLALVDGFTLVENNAGLLETRLEAIRIFLAFVAHMNMVVYQIDVKTAFLNGNLWGEVYVSQPDEFVDPDSPNRVYKLKKALYGLKQAPGA</sequence>
<feature type="transmembrane region" description="Helical" evidence="1">
    <location>
        <begin position="39"/>
        <end position="66"/>
    </location>
</feature>
<protein>
    <submittedName>
        <fullName evidence="3">Retrovirus-related Pol polyprotein from transposon TNT 1-94</fullName>
    </submittedName>
</protein>
<feature type="domain" description="Reverse transcriptase Ty1/copia-type" evidence="2">
    <location>
        <begin position="104"/>
        <end position="171"/>
    </location>
</feature>
<evidence type="ECO:0000256" key="1">
    <source>
        <dbReference type="SAM" id="Phobius"/>
    </source>
</evidence>
<evidence type="ECO:0000259" key="2">
    <source>
        <dbReference type="Pfam" id="PF07727"/>
    </source>
</evidence>
<dbReference type="Pfam" id="PF07727">
    <property type="entry name" value="RVT_2"/>
    <property type="match status" value="1"/>
</dbReference>
<gene>
    <name evidence="3" type="ORF">Tci_519876</name>
</gene>
<comment type="caution">
    <text evidence="3">The sequence shown here is derived from an EMBL/GenBank/DDBJ whole genome shotgun (WGS) entry which is preliminary data.</text>
</comment>
<keyword evidence="1" id="KW-0472">Membrane</keyword>
<organism evidence="3">
    <name type="scientific">Tanacetum cinerariifolium</name>
    <name type="common">Dalmatian daisy</name>
    <name type="synonym">Chrysanthemum cinerariifolium</name>
    <dbReference type="NCBI Taxonomy" id="118510"/>
    <lineage>
        <taxon>Eukaryota</taxon>
        <taxon>Viridiplantae</taxon>
        <taxon>Streptophyta</taxon>
        <taxon>Embryophyta</taxon>
        <taxon>Tracheophyta</taxon>
        <taxon>Spermatophyta</taxon>
        <taxon>Magnoliopsida</taxon>
        <taxon>eudicotyledons</taxon>
        <taxon>Gunneridae</taxon>
        <taxon>Pentapetalae</taxon>
        <taxon>asterids</taxon>
        <taxon>campanulids</taxon>
        <taxon>Asterales</taxon>
        <taxon>Asteraceae</taxon>
        <taxon>Asteroideae</taxon>
        <taxon>Anthemideae</taxon>
        <taxon>Anthemidinae</taxon>
        <taxon>Tanacetum</taxon>
    </lineage>
</organism>
<feature type="non-terminal residue" evidence="3">
    <location>
        <position position="173"/>
    </location>
</feature>
<name>A0A699IDA4_TANCI</name>
<keyword evidence="1" id="KW-1133">Transmembrane helix</keyword>
<evidence type="ECO:0000313" key="3">
    <source>
        <dbReference type="EMBL" id="GEZ47903.1"/>
    </source>
</evidence>
<reference evidence="3" key="1">
    <citation type="journal article" date="2019" name="Sci. Rep.">
        <title>Draft genome of Tanacetum cinerariifolium, the natural source of mosquito coil.</title>
        <authorList>
            <person name="Yamashiro T."/>
            <person name="Shiraishi A."/>
            <person name="Satake H."/>
            <person name="Nakayama K."/>
        </authorList>
    </citation>
    <scope>NUCLEOTIDE SEQUENCE</scope>
</reference>
<dbReference type="InterPro" id="IPR013103">
    <property type="entry name" value="RVT_2"/>
</dbReference>
<proteinExistence type="predicted"/>
<accession>A0A699IDA4</accession>
<dbReference type="EMBL" id="BKCJ010283839">
    <property type="protein sequence ID" value="GEZ47903.1"/>
    <property type="molecule type" value="Genomic_DNA"/>
</dbReference>
<dbReference type="AlphaFoldDB" id="A0A699IDA4"/>
<keyword evidence="1" id="KW-0812">Transmembrane</keyword>